<dbReference type="InterPro" id="IPR002937">
    <property type="entry name" value="Amino_oxidase"/>
</dbReference>
<dbReference type="PANTHER" id="PTHR43734">
    <property type="entry name" value="PHYTOENE DESATURASE"/>
    <property type="match status" value="1"/>
</dbReference>
<dbReference type="InterPro" id="IPR036188">
    <property type="entry name" value="FAD/NAD-bd_sf"/>
</dbReference>
<protein>
    <recommendedName>
        <fullName evidence="6">4,4'-diaponeurosporene oxygenase</fullName>
    </recommendedName>
    <alternativeName>
        <fullName evidence="7">4,4'-diaponeurosporene oxidase</fullName>
    </alternativeName>
    <alternativeName>
        <fullName evidence="8">Carotenoid oxidase</fullName>
    </alternativeName>
</protein>
<keyword evidence="13" id="KW-1185">Reference proteome</keyword>
<organism evidence="12 13">
    <name type="scientific">Paenibacillus athensensis</name>
    <dbReference type="NCBI Taxonomy" id="1967502"/>
    <lineage>
        <taxon>Bacteria</taxon>
        <taxon>Bacillati</taxon>
        <taxon>Bacillota</taxon>
        <taxon>Bacilli</taxon>
        <taxon>Bacillales</taxon>
        <taxon>Paenibacillaceae</taxon>
        <taxon>Paenibacillus</taxon>
    </lineage>
</organism>
<reference evidence="12 13" key="1">
    <citation type="submission" date="2017-03" db="EMBL/GenBank/DDBJ databases">
        <title>Isolation of Levoglucosan Utilizing Bacteria.</title>
        <authorList>
            <person name="Arya A.S."/>
        </authorList>
    </citation>
    <scope>NUCLEOTIDE SEQUENCE [LARGE SCALE GENOMIC DNA]</scope>
    <source>
        <strain evidence="12 13">MEC069</strain>
    </source>
</reference>
<evidence type="ECO:0000256" key="7">
    <source>
        <dbReference type="ARBA" id="ARBA00041900"/>
    </source>
</evidence>
<comment type="similarity">
    <text evidence="5">Belongs to the carotenoid/retinoid oxidoreductase family. CrtP subfamily.</text>
</comment>
<keyword evidence="2 10" id="KW-0125">Carotenoid biosynthesis</keyword>
<dbReference type="EMBL" id="MYFO01000012">
    <property type="protein sequence ID" value="TFE87800.1"/>
    <property type="molecule type" value="Genomic_DNA"/>
</dbReference>
<dbReference type="Pfam" id="PF01593">
    <property type="entry name" value="Amino_oxidase"/>
    <property type="match status" value="1"/>
</dbReference>
<dbReference type="GO" id="GO:0016491">
    <property type="term" value="F:oxidoreductase activity"/>
    <property type="evidence" value="ECO:0007669"/>
    <property type="project" value="UniProtKB-KW"/>
</dbReference>
<evidence type="ECO:0000313" key="12">
    <source>
        <dbReference type="EMBL" id="TFE87800.1"/>
    </source>
</evidence>
<sequence>MTPYITTPISSAASGKRIVIIGAGLGGLSCAIRLAAAGCRVTVIEAQPRPGGKLARIEQSGYRFDRGPSTITMPGAFASVFTAVGRRMEDYVTLYRLDPSTRNLFADGHKVDLCRDRERMKEQLAAFSPEDARQYDAFMDEAERLYRLSERHFLSRLLLSWRDKADPALLRAFLRVRPFTRLNQLLRRYFRHSHTLAMFGRYATYVGGSPTAAPAIFAMLAHVETEIGVYGVRGGTYELVQAFVRLAEELGVTIVCGARAKQIAVRNGRAHGVLTTAGDLPADEVVVGADLLTACRELLPPGCRQHMTDARIDAYEPSLSGFVILAGVPQTFPQLLHHTLLFPERYGEEFTDIFRHGRPASDPALYLCNSSFSDPEAAPAGGSNLFILANAPYLGSGASWTFGETLLYRDLLLERLERRGFGKLGQTAQTLEVYTPADLRRDTSAFRGAIYGISANTRRQTFFRPSNRSRDVQGLWFTGGTTHPGGGTPIVVLSGQRVAERLLEG</sequence>
<dbReference type="GO" id="GO:0016117">
    <property type="term" value="P:carotenoid biosynthetic process"/>
    <property type="evidence" value="ECO:0007669"/>
    <property type="project" value="UniProtKB-KW"/>
</dbReference>
<dbReference type="Gene3D" id="3.50.50.60">
    <property type="entry name" value="FAD/NAD(P)-binding domain"/>
    <property type="match status" value="2"/>
</dbReference>
<evidence type="ECO:0000256" key="10">
    <source>
        <dbReference type="RuleBase" id="RU362075"/>
    </source>
</evidence>
<keyword evidence="3 10" id="KW-0560">Oxidoreductase</keyword>
<evidence type="ECO:0000313" key="13">
    <source>
        <dbReference type="Proteomes" id="UP000298246"/>
    </source>
</evidence>
<accession>A0A4Y8Q4A2</accession>
<comment type="caution">
    <text evidence="12">The sequence shown here is derived from an EMBL/GenBank/DDBJ whole genome shotgun (WGS) entry which is preliminary data.</text>
</comment>
<evidence type="ECO:0000256" key="2">
    <source>
        <dbReference type="ARBA" id="ARBA00022746"/>
    </source>
</evidence>
<dbReference type="Proteomes" id="UP000298246">
    <property type="component" value="Unassembled WGS sequence"/>
</dbReference>
<evidence type="ECO:0000256" key="1">
    <source>
        <dbReference type="ARBA" id="ARBA00001974"/>
    </source>
</evidence>
<evidence type="ECO:0000259" key="11">
    <source>
        <dbReference type="Pfam" id="PF01593"/>
    </source>
</evidence>
<name>A0A4Y8Q4A2_9BACL</name>
<evidence type="ECO:0000256" key="9">
    <source>
        <dbReference type="ARBA" id="ARBA00048532"/>
    </source>
</evidence>
<evidence type="ECO:0000256" key="3">
    <source>
        <dbReference type="ARBA" id="ARBA00023002"/>
    </source>
</evidence>
<dbReference type="RefSeq" id="WP_134752840.1">
    <property type="nucleotide sequence ID" value="NZ_MYFO02000012.1"/>
</dbReference>
<gene>
    <name evidence="12" type="ORF">B5M42_11380</name>
</gene>
<dbReference type="PANTHER" id="PTHR43734:SF7">
    <property type="entry name" value="4,4'-DIAPONEUROSPORENE OXYGENASE"/>
    <property type="match status" value="1"/>
</dbReference>
<comment type="pathway">
    <text evidence="4">Carotenoid biosynthesis; staphyloxanthin biosynthesis; staphyloxanthin from farnesyl diphosphate: step 3/5.</text>
</comment>
<comment type="catalytic activity">
    <reaction evidence="9">
        <text>all-trans-4,4'-diaponeurosporene + 2 AH2 + 2 O2 = 4,4'-diaponeurosporenal + 2 A + 3 H2O</text>
        <dbReference type="Rhea" id="RHEA:56104"/>
        <dbReference type="ChEBI" id="CHEBI:13193"/>
        <dbReference type="ChEBI" id="CHEBI:15377"/>
        <dbReference type="ChEBI" id="CHEBI:15379"/>
        <dbReference type="ChEBI" id="CHEBI:17499"/>
        <dbReference type="ChEBI" id="CHEBI:62743"/>
        <dbReference type="ChEBI" id="CHEBI:79065"/>
    </reaction>
</comment>
<proteinExistence type="inferred from homology"/>
<evidence type="ECO:0000256" key="8">
    <source>
        <dbReference type="ARBA" id="ARBA00042619"/>
    </source>
</evidence>
<dbReference type="InterPro" id="IPR014105">
    <property type="entry name" value="Carotenoid/retinoid_OxRdtase"/>
</dbReference>
<dbReference type="AlphaFoldDB" id="A0A4Y8Q4A2"/>
<dbReference type="SUPFAM" id="SSF51905">
    <property type="entry name" value="FAD/NAD(P)-binding domain"/>
    <property type="match status" value="1"/>
</dbReference>
<evidence type="ECO:0000256" key="5">
    <source>
        <dbReference type="ARBA" id="ARBA00038194"/>
    </source>
</evidence>
<evidence type="ECO:0000256" key="4">
    <source>
        <dbReference type="ARBA" id="ARBA00037901"/>
    </source>
</evidence>
<dbReference type="OrthoDB" id="9814556at2"/>
<evidence type="ECO:0000256" key="6">
    <source>
        <dbReference type="ARBA" id="ARBA00039159"/>
    </source>
</evidence>
<dbReference type="NCBIfam" id="TIGR02734">
    <property type="entry name" value="crtI_fam"/>
    <property type="match status" value="1"/>
</dbReference>
<feature type="domain" description="Amine oxidase" evidence="11">
    <location>
        <begin position="25"/>
        <end position="503"/>
    </location>
</feature>
<comment type="cofactor">
    <cofactor evidence="1">
        <name>FAD</name>
        <dbReference type="ChEBI" id="CHEBI:57692"/>
    </cofactor>
</comment>